<dbReference type="Proteomes" id="UP000030907">
    <property type="component" value="Chromosome"/>
</dbReference>
<sequence>MPAFFRPTTTNVEIGDAELEVRTSVATRHVTLPGCGITYLCLYDDEIDQRTELFIRRLAMAGTEAIAPYLELTDIAFIVRHDGSLSVMRGGACPIALYYCPTEKGLRFTTALPVANTSRLSRRGIIMAVAAACQHSSYEPNAFTETPVAGWHRVRRASINHFVANRLERCELIDGRPVRTVSREEIAAEVRAAFMAYGNSQAGITRSVLEVSGGFDSTLAATTLMARQDMHGISSVYPYYEFRDEVEVQAGVAGELGIPRTILDGTTLFPYAPSDEPVRWDEPSVYVTGIRHAEQVARFASRHHAQRIYMGHGGDQCFATDLTSREGLVRNPPGRGPFSARSWAIVSAATKATNASPWMARSAGTFVYDARQDLWVKERYGVTIRTPFSDLRIFQAGQLWSEHSAARGKRPDKSILVDALGSYLPDAVVRRKGKTAYDGVWMRAYERHATHIADCFDRAAATLGHLGISATWLIRRTRALGAWKPVSDREVLALYAVAFWILAWELDRPEELCWAP</sequence>
<reference evidence="1 2" key="1">
    <citation type="journal article" date="2015" name="Int. J. Syst. Evol. Microbiol.">
        <title>Description of Sphingopyxis fribergensis sp. nov. - a soil bacterium with the ability to degrade styrene and phenylacetic acid.</title>
        <authorList>
            <person name="Oelschlagel M."/>
            <person name="Ruckert C."/>
            <person name="Kalinowski J."/>
            <person name="Schmidt G."/>
            <person name="Schlomann M."/>
            <person name="Tischler D."/>
        </authorList>
    </citation>
    <scope>NUCLEOTIDE SEQUENCE [LARGE SCALE GENOMIC DNA]</scope>
    <source>
        <strain evidence="1 2">Kp5.2</strain>
    </source>
</reference>
<protein>
    <submittedName>
        <fullName evidence="1">Uncharacterized protein</fullName>
    </submittedName>
</protein>
<evidence type="ECO:0000313" key="2">
    <source>
        <dbReference type="Proteomes" id="UP000030907"/>
    </source>
</evidence>
<keyword evidence="2" id="KW-1185">Reference proteome</keyword>
<proteinExistence type="predicted"/>
<dbReference type="HOGENOM" id="CLU_527753_0_0_5"/>
<dbReference type="InterPro" id="IPR014729">
    <property type="entry name" value="Rossmann-like_a/b/a_fold"/>
</dbReference>
<gene>
    <name evidence="1" type="ORF">SKP52_20455</name>
</gene>
<dbReference type="EMBL" id="CP009122">
    <property type="protein sequence ID" value="AJA10956.1"/>
    <property type="molecule type" value="Genomic_DNA"/>
</dbReference>
<dbReference type="KEGG" id="sphk:SKP52_20455"/>
<organism evidence="1 2">
    <name type="scientific">Sphingopyxis fribergensis</name>
    <dbReference type="NCBI Taxonomy" id="1515612"/>
    <lineage>
        <taxon>Bacteria</taxon>
        <taxon>Pseudomonadati</taxon>
        <taxon>Pseudomonadota</taxon>
        <taxon>Alphaproteobacteria</taxon>
        <taxon>Sphingomonadales</taxon>
        <taxon>Sphingomonadaceae</taxon>
        <taxon>Sphingopyxis</taxon>
    </lineage>
</organism>
<dbReference type="Gene3D" id="3.40.50.620">
    <property type="entry name" value="HUPs"/>
    <property type="match status" value="1"/>
</dbReference>
<name>A0A0A7PLH7_9SPHN</name>
<dbReference type="OrthoDB" id="7604961at2"/>
<accession>A0A0A7PLH7</accession>
<dbReference type="AlphaFoldDB" id="A0A0A7PLH7"/>
<dbReference type="RefSeq" id="WP_039578025.1">
    <property type="nucleotide sequence ID" value="NZ_CP009122.1"/>
</dbReference>
<evidence type="ECO:0000313" key="1">
    <source>
        <dbReference type="EMBL" id="AJA10956.1"/>
    </source>
</evidence>
<dbReference type="SUPFAM" id="SSF52402">
    <property type="entry name" value="Adenine nucleotide alpha hydrolases-like"/>
    <property type="match status" value="1"/>
</dbReference>